<dbReference type="InterPro" id="IPR027417">
    <property type="entry name" value="P-loop_NTPase"/>
</dbReference>
<evidence type="ECO:0000313" key="5">
    <source>
        <dbReference type="EMBL" id="AXE22921.1"/>
    </source>
</evidence>
<dbReference type="Pfam" id="PF13476">
    <property type="entry name" value="AAA_23"/>
    <property type="match status" value="1"/>
</dbReference>
<evidence type="ECO:0000256" key="3">
    <source>
        <dbReference type="ARBA" id="ARBA00013368"/>
    </source>
</evidence>
<dbReference type="Gene3D" id="3.40.50.300">
    <property type="entry name" value="P-loop containing nucleotide triphosphate hydrolases"/>
    <property type="match status" value="2"/>
</dbReference>
<dbReference type="InterPro" id="IPR038729">
    <property type="entry name" value="Rad50/SbcC_AAA"/>
</dbReference>
<comment type="similarity">
    <text evidence="1">Belongs to the SMC family. SbcC subfamily.</text>
</comment>
<evidence type="ECO:0000259" key="4">
    <source>
        <dbReference type="Pfam" id="PF13476"/>
    </source>
</evidence>
<evidence type="ECO:0000313" key="6">
    <source>
        <dbReference type="Proteomes" id="UP000252004"/>
    </source>
</evidence>
<evidence type="ECO:0000256" key="1">
    <source>
        <dbReference type="ARBA" id="ARBA00006930"/>
    </source>
</evidence>
<organism evidence="5 6">
    <name type="scientific">Streptomyces globosus</name>
    <dbReference type="NCBI Taxonomy" id="68209"/>
    <lineage>
        <taxon>Bacteria</taxon>
        <taxon>Bacillati</taxon>
        <taxon>Actinomycetota</taxon>
        <taxon>Actinomycetes</taxon>
        <taxon>Kitasatosporales</taxon>
        <taxon>Streptomycetaceae</taxon>
        <taxon>Streptomyces</taxon>
    </lineage>
</organism>
<dbReference type="OrthoDB" id="9764467at2"/>
<comment type="subunit">
    <text evidence="2">Heterodimer of SbcC and SbcD.</text>
</comment>
<dbReference type="KEGG" id="sgz:C0216_05160"/>
<accession>A0A344TWA0</accession>
<sequence>MLTLRKLVLRVQTPGPMCGTELNFSRGLNILRADNSSGKSTCLQSIIYALGLEGMLSSSRNIPLPHAMTDSVEVSGREYRVVESDVALEIENSTGSVMTVRRAVRSSRFNSSLVRVQEGPALTDPYGDYPSQDYFVRRSGAAQREAGFHHKLARFLGWELPRVTKMDGSESLLYLECLFPYFFVEQKHGWSGVQARIPTYLGIQDVSKRSAEFILSLEVMDAVLERQRLESVNAILESDWKALERQITELGRRSGVLVQGVPKKPTADWRRADQVEVQVASGGGWISLSQEIDQMAGRLEGQLRRRAVHSVGEAAPQIEAALAENQDNGMRLAVVLSEAVDDLEQAKRRETSVGLRVEALEEDLRKHKDASLLRNLGSGTDFESLYENCPTCGQLLPDGFEITDYPLTIEDNISLLERELSTFRSMTADARRAVERGQVRVSRLRDEMASIRSSIRAQKDALVSPNSLPDAAALSEHIQLQGRIDALRAVRDEIEAALDELDRIFSTWRQTKEQLSRLRNHELNQTDAAKVAALRTSLVSQLHSYGFRSMDPSAVDISDKTYRPIHEGFDLGFDLSASDMVRVIWSYLFALMEVSRERGGNHAQLLVFDEPRQQEAARMSFQQLLRRAAQNGSAGSQILFATSEEEHGLREMLQGLPHSMTSVPRGDKLIKPIAS</sequence>
<keyword evidence="6" id="KW-1185">Reference proteome</keyword>
<evidence type="ECO:0000256" key="2">
    <source>
        <dbReference type="ARBA" id="ARBA00011322"/>
    </source>
</evidence>
<dbReference type="PANTHER" id="PTHR32114:SF2">
    <property type="entry name" value="ABC TRANSPORTER ABCH.3"/>
    <property type="match status" value="1"/>
</dbReference>
<name>A0A344TWA0_9ACTN</name>
<proteinExistence type="inferred from homology"/>
<gene>
    <name evidence="5" type="ORF">C0216_05160</name>
</gene>
<dbReference type="SUPFAM" id="SSF52540">
    <property type="entry name" value="P-loop containing nucleoside triphosphate hydrolases"/>
    <property type="match status" value="1"/>
</dbReference>
<reference evidence="5 6" key="1">
    <citation type="submission" date="2018-01" db="EMBL/GenBank/DDBJ databases">
        <title>Draft genome Sequence of streptomyces globosus LZH-48.</title>
        <authorList>
            <person name="Ran K."/>
            <person name="Li Z."/>
            <person name="Wei S."/>
            <person name="Dong R."/>
        </authorList>
    </citation>
    <scope>NUCLEOTIDE SEQUENCE [LARGE SCALE GENOMIC DNA]</scope>
    <source>
        <strain evidence="5 6">LZH-48</strain>
    </source>
</reference>
<dbReference type="AlphaFoldDB" id="A0A344TWA0"/>
<dbReference type="PANTHER" id="PTHR32114">
    <property type="entry name" value="ABC TRANSPORTER ABCH.3"/>
    <property type="match status" value="1"/>
</dbReference>
<dbReference type="Proteomes" id="UP000252004">
    <property type="component" value="Chromosome"/>
</dbReference>
<protein>
    <recommendedName>
        <fullName evidence="3">Nuclease SbcCD subunit C</fullName>
    </recommendedName>
</protein>
<feature type="domain" description="Rad50/SbcC-type AAA" evidence="4">
    <location>
        <begin position="20"/>
        <end position="105"/>
    </location>
</feature>
<dbReference type="EMBL" id="CP030862">
    <property type="protein sequence ID" value="AXE22921.1"/>
    <property type="molecule type" value="Genomic_DNA"/>
</dbReference>